<accession>A0A8J7YJV4</accession>
<dbReference type="InterPro" id="IPR006626">
    <property type="entry name" value="PbH1"/>
</dbReference>
<dbReference type="SMART" id="SM00710">
    <property type="entry name" value="PbH1"/>
    <property type="match status" value="7"/>
</dbReference>
<keyword evidence="1" id="KW-0472">Membrane</keyword>
<name>A0A8J7YJV4_9ARCH</name>
<evidence type="ECO:0000313" key="2">
    <source>
        <dbReference type="EMBL" id="MBX8631564.1"/>
    </source>
</evidence>
<feature type="transmembrane region" description="Helical" evidence="1">
    <location>
        <begin position="638"/>
        <end position="658"/>
    </location>
</feature>
<dbReference type="EMBL" id="JAGVSJ010000006">
    <property type="protein sequence ID" value="MBX8631564.1"/>
    <property type="molecule type" value="Genomic_DNA"/>
</dbReference>
<gene>
    <name evidence="2" type="ORF">J9259_03450</name>
    <name evidence="3" type="ORF">KIY12_06175</name>
</gene>
<evidence type="ECO:0000313" key="3">
    <source>
        <dbReference type="EMBL" id="MBX8644291.1"/>
    </source>
</evidence>
<comment type="caution">
    <text evidence="2">The sequence shown here is derived from an EMBL/GenBank/DDBJ whole genome shotgun (WGS) entry which is preliminary data.</text>
</comment>
<proteinExistence type="predicted"/>
<reference evidence="2" key="1">
    <citation type="submission" date="2021-04" db="EMBL/GenBank/DDBJ databases">
        <title>Genomic insights into ecological role and evolution of a novel Thermoplasmata order Candidatus Sysuiplasmatales.</title>
        <authorList>
            <person name="Yuan Y."/>
        </authorList>
    </citation>
    <scope>NUCLEOTIDE SEQUENCE</scope>
    <source>
        <strain evidence="3">TUT19-bin139</strain>
        <strain evidence="2">YP2-bin.285</strain>
    </source>
</reference>
<protein>
    <submittedName>
        <fullName evidence="2">Uncharacterized protein</fullName>
    </submittedName>
</protein>
<feature type="transmembrane region" description="Helical" evidence="1">
    <location>
        <begin position="9"/>
        <end position="26"/>
    </location>
</feature>
<sequence>MKDRPETKVVFFAFTVILILVLNVPLQRSTDRVHTWIAEDTAYFPAHLTALRHPQVAAKGGNAVSLPETEVMTVDSNLTFTNGSYEISNRTLIIDSTVLHRISIRLKNSTLLLENSTLELNATLAGSYPFRLYGNNSTLIVSRSKLIDSPAAGRSGSVIQMAFSTIIIGNAILTSSSGSAWEKGRGAVKVYNSYLYGNGTNVRVSGATGLLISGTTIIENGTLTNESYSASGAIEASSTGNLLLENSSIYIYHEDLEYGLYAENTESAAINNTYFSFNNINSSVANFDKYGIAVIASSSVYADGDILSGNSISLSITGSKNILLESLRMNFSYEGIVLTRDGSVDISSTEFAGGTYAAFISLSLGIRIQDSYVSGSLFGLRLSDVRGALLENIFEQFVISALQIVESSDIRIESMAAELVPYEFNFLEFFGITEALSYDVNITGVRLLTEPDASGGFIDGISLLYANNSTLGDSHILFSGEFVSTAISVYGSENDTVYNSTVISEGTSGDTGLRLYNSTANDVSSAEIGLIGQQALLLQNSPGNSFSDLQLYVDGTSTTGIYMYDSNDNTFSGTSITSEGYNSETGITFQNSSDNSFKQTYLLLTGSFAFQTLVKSMDSVGNRFSGFTYYSAYVNLKWMIASFSLSFMAAAGTVVAAIPRKKRLMTRAEERIYSRMKL</sequence>
<dbReference type="EMBL" id="JAHEAC010000051">
    <property type="protein sequence ID" value="MBX8644291.1"/>
    <property type="molecule type" value="Genomic_DNA"/>
</dbReference>
<dbReference type="InterPro" id="IPR011050">
    <property type="entry name" value="Pectin_lyase_fold/virulence"/>
</dbReference>
<keyword evidence="1" id="KW-1133">Transmembrane helix</keyword>
<keyword evidence="1" id="KW-0812">Transmembrane</keyword>
<evidence type="ECO:0000256" key="1">
    <source>
        <dbReference type="SAM" id="Phobius"/>
    </source>
</evidence>
<dbReference type="Proteomes" id="UP000716004">
    <property type="component" value="Unassembled WGS sequence"/>
</dbReference>
<dbReference type="Proteomes" id="UP000750197">
    <property type="component" value="Unassembled WGS sequence"/>
</dbReference>
<evidence type="ECO:0000313" key="4">
    <source>
        <dbReference type="Proteomes" id="UP000716004"/>
    </source>
</evidence>
<dbReference type="AlphaFoldDB" id="A0A8J7YJV4"/>
<organism evidence="2 4">
    <name type="scientific">Candidatus Sysuiplasma superficiale</name>
    <dbReference type="NCBI Taxonomy" id="2823368"/>
    <lineage>
        <taxon>Archaea</taxon>
        <taxon>Methanobacteriati</taxon>
        <taxon>Thermoplasmatota</taxon>
        <taxon>Thermoplasmata</taxon>
        <taxon>Candidatus Sysuiplasmatales</taxon>
        <taxon>Candidatus Sysuiplasmataceae</taxon>
        <taxon>Candidatus Sysuiplasma</taxon>
    </lineage>
</organism>
<dbReference type="SUPFAM" id="SSF51126">
    <property type="entry name" value="Pectin lyase-like"/>
    <property type="match status" value="1"/>
</dbReference>